<reference evidence="2" key="1">
    <citation type="journal article" date="2019" name="Int. J. Syst. Evol. Microbiol.">
        <title>The Global Catalogue of Microorganisms (GCM) 10K type strain sequencing project: providing services to taxonomists for standard genome sequencing and annotation.</title>
        <authorList>
            <consortium name="The Broad Institute Genomics Platform"/>
            <consortium name="The Broad Institute Genome Sequencing Center for Infectious Disease"/>
            <person name="Wu L."/>
            <person name="Ma J."/>
        </authorList>
    </citation>
    <scope>NUCLEOTIDE SEQUENCE [LARGE SCALE GENOMIC DNA]</scope>
    <source>
        <strain evidence="2">NBRC 102122</strain>
    </source>
</reference>
<dbReference type="Proteomes" id="UP001156702">
    <property type="component" value="Unassembled WGS sequence"/>
</dbReference>
<proteinExistence type="predicted"/>
<gene>
    <name evidence="1" type="ORF">GCM10007923_46630</name>
</gene>
<protein>
    <submittedName>
        <fullName evidence="1">Uncharacterized protein</fullName>
    </submittedName>
</protein>
<keyword evidence="2" id="KW-1185">Reference proteome</keyword>
<organism evidence="1 2">
    <name type="scientific">Shinella yambaruensis</name>
    <dbReference type="NCBI Taxonomy" id="415996"/>
    <lineage>
        <taxon>Bacteria</taxon>
        <taxon>Pseudomonadati</taxon>
        <taxon>Pseudomonadota</taxon>
        <taxon>Alphaproteobacteria</taxon>
        <taxon>Hyphomicrobiales</taxon>
        <taxon>Rhizobiaceae</taxon>
        <taxon>Shinella</taxon>
    </lineage>
</organism>
<sequence length="94" mass="10225">MQRQIDGRKAVAGAAIIAEPLKKLGMGLQHAGKQGARHPLHQPEGREIDRFCKERGKHAAGLRQKRIPDPREPCTAGICARSKTTTFFPCKGAA</sequence>
<dbReference type="EMBL" id="BSOP01000039">
    <property type="protein sequence ID" value="GLR53448.1"/>
    <property type="molecule type" value="Genomic_DNA"/>
</dbReference>
<evidence type="ECO:0000313" key="1">
    <source>
        <dbReference type="EMBL" id="GLR53448.1"/>
    </source>
</evidence>
<accession>A0ABQ5ZRG4</accession>
<name>A0ABQ5ZRG4_9HYPH</name>
<comment type="caution">
    <text evidence="1">The sequence shown here is derived from an EMBL/GenBank/DDBJ whole genome shotgun (WGS) entry which is preliminary data.</text>
</comment>
<evidence type="ECO:0000313" key="2">
    <source>
        <dbReference type="Proteomes" id="UP001156702"/>
    </source>
</evidence>